<name>A0A8J4XC20_CLAMG</name>
<keyword evidence="1" id="KW-0175">Coiled coil</keyword>
<dbReference type="EMBL" id="QNUK01000421">
    <property type="protein sequence ID" value="KAF5893655.1"/>
    <property type="molecule type" value="Genomic_DNA"/>
</dbReference>
<feature type="chain" id="PRO_5035249547" evidence="2">
    <location>
        <begin position="20"/>
        <end position="76"/>
    </location>
</feature>
<feature type="non-terminal residue" evidence="3">
    <location>
        <position position="76"/>
    </location>
</feature>
<accession>A0A8J4XC20</accession>
<dbReference type="Proteomes" id="UP000727407">
    <property type="component" value="Unassembled WGS sequence"/>
</dbReference>
<dbReference type="AlphaFoldDB" id="A0A8J4XC20"/>
<keyword evidence="2" id="KW-0732">Signal</keyword>
<evidence type="ECO:0000256" key="1">
    <source>
        <dbReference type="SAM" id="Coils"/>
    </source>
</evidence>
<keyword evidence="4" id="KW-1185">Reference proteome</keyword>
<protein>
    <submittedName>
        <fullName evidence="3">Cerebellin-2-like</fullName>
    </submittedName>
</protein>
<reference evidence="3" key="1">
    <citation type="submission" date="2020-07" db="EMBL/GenBank/DDBJ databases">
        <title>Clarias magur genome sequencing, assembly and annotation.</title>
        <authorList>
            <person name="Kushwaha B."/>
            <person name="Kumar R."/>
            <person name="Das P."/>
            <person name="Joshi C.G."/>
            <person name="Kumar D."/>
            <person name="Nagpure N.S."/>
            <person name="Pandey M."/>
            <person name="Agarwal S."/>
            <person name="Srivastava S."/>
            <person name="Singh M."/>
            <person name="Sahoo L."/>
            <person name="Jayasankar P."/>
            <person name="Meher P.K."/>
            <person name="Koringa P.G."/>
            <person name="Iquebal M.A."/>
            <person name="Das S.P."/>
            <person name="Bit A."/>
            <person name="Patnaik S."/>
            <person name="Patel N."/>
            <person name="Shah T.M."/>
            <person name="Hinsu A."/>
            <person name="Jena J.K."/>
        </authorList>
    </citation>
    <scope>NUCLEOTIDE SEQUENCE</scope>
    <source>
        <strain evidence="3">CIFAMagur01</strain>
        <tissue evidence="3">Testis</tissue>
    </source>
</reference>
<comment type="caution">
    <text evidence="3">The sequence shown here is derived from an EMBL/GenBank/DDBJ whole genome shotgun (WGS) entry which is preliminary data.</text>
</comment>
<feature type="signal peptide" evidence="2">
    <location>
        <begin position="1"/>
        <end position="19"/>
    </location>
</feature>
<dbReference type="OrthoDB" id="10070467at2759"/>
<proteinExistence type="predicted"/>
<evidence type="ECO:0000256" key="2">
    <source>
        <dbReference type="SAM" id="SignalP"/>
    </source>
</evidence>
<gene>
    <name evidence="3" type="ORF">DAT39_016644</name>
</gene>
<feature type="coiled-coil region" evidence="1">
    <location>
        <begin position="44"/>
        <end position="74"/>
    </location>
</feature>
<evidence type="ECO:0000313" key="3">
    <source>
        <dbReference type="EMBL" id="KAF5893655.1"/>
    </source>
</evidence>
<evidence type="ECO:0000313" key="4">
    <source>
        <dbReference type="Proteomes" id="UP000727407"/>
    </source>
</evidence>
<organism evidence="3 4">
    <name type="scientific">Clarias magur</name>
    <name type="common">Asian catfish</name>
    <name type="synonym">Macropteronotus magur</name>
    <dbReference type="NCBI Taxonomy" id="1594786"/>
    <lineage>
        <taxon>Eukaryota</taxon>
        <taxon>Metazoa</taxon>
        <taxon>Chordata</taxon>
        <taxon>Craniata</taxon>
        <taxon>Vertebrata</taxon>
        <taxon>Euteleostomi</taxon>
        <taxon>Actinopterygii</taxon>
        <taxon>Neopterygii</taxon>
        <taxon>Teleostei</taxon>
        <taxon>Ostariophysi</taxon>
        <taxon>Siluriformes</taxon>
        <taxon>Clariidae</taxon>
        <taxon>Clarias</taxon>
    </lineage>
</organism>
<sequence>MKTPVIVLVLLVSVTRHAALQDEHGEVEVKTLTENEKYCQNYVCMELRELKEAMAELKVQLQQNKQQTEQLKTEND</sequence>